<protein>
    <recommendedName>
        <fullName evidence="11">Ionotropic glutamate receptor C-terminal domain-containing protein</fullName>
    </recommendedName>
</protein>
<comment type="subcellular location">
    <subcellularLocation>
        <location evidence="1">Cell membrane</location>
        <topology evidence="1">Multi-pass membrane protein</topology>
    </subcellularLocation>
</comment>
<proteinExistence type="predicted"/>
<dbReference type="Proteomes" id="UP000821866">
    <property type="component" value="Chromosome 9"/>
</dbReference>
<evidence type="ECO:0000256" key="6">
    <source>
        <dbReference type="ARBA" id="ARBA00023170"/>
    </source>
</evidence>
<dbReference type="EMBL" id="JABSTU010000011">
    <property type="protein sequence ID" value="KAH8009581.1"/>
    <property type="molecule type" value="Genomic_DNA"/>
</dbReference>
<gene>
    <name evidence="9" type="ORF">HPB51_018274</name>
</gene>
<comment type="caution">
    <text evidence="9">The sequence shown here is derived from an EMBL/GenBank/DDBJ whole genome shotgun (WGS) entry which is preliminary data.</text>
</comment>
<evidence type="ECO:0000256" key="8">
    <source>
        <dbReference type="SAM" id="Phobius"/>
    </source>
</evidence>
<evidence type="ECO:0000256" key="2">
    <source>
        <dbReference type="ARBA" id="ARBA00022475"/>
    </source>
</evidence>
<dbReference type="GO" id="GO:0005886">
    <property type="term" value="C:plasma membrane"/>
    <property type="evidence" value="ECO:0007669"/>
    <property type="project" value="UniProtKB-SubCell"/>
</dbReference>
<evidence type="ECO:0000313" key="9">
    <source>
        <dbReference type="EMBL" id="KAH8009581.1"/>
    </source>
</evidence>
<evidence type="ECO:0000256" key="1">
    <source>
        <dbReference type="ARBA" id="ARBA00004651"/>
    </source>
</evidence>
<name>A0A9J6D6A3_RHIMP</name>
<keyword evidence="4 8" id="KW-1133">Transmembrane helix</keyword>
<dbReference type="PANTHER" id="PTHR42643">
    <property type="entry name" value="IONOTROPIC RECEPTOR 20A-RELATED"/>
    <property type="match status" value="1"/>
</dbReference>
<keyword evidence="2" id="KW-1003">Cell membrane</keyword>
<evidence type="ECO:0000256" key="5">
    <source>
        <dbReference type="ARBA" id="ARBA00023136"/>
    </source>
</evidence>
<organism evidence="9 10">
    <name type="scientific">Rhipicephalus microplus</name>
    <name type="common">Cattle tick</name>
    <name type="synonym">Boophilus microplus</name>
    <dbReference type="NCBI Taxonomy" id="6941"/>
    <lineage>
        <taxon>Eukaryota</taxon>
        <taxon>Metazoa</taxon>
        <taxon>Ecdysozoa</taxon>
        <taxon>Arthropoda</taxon>
        <taxon>Chelicerata</taxon>
        <taxon>Arachnida</taxon>
        <taxon>Acari</taxon>
        <taxon>Parasitiformes</taxon>
        <taxon>Ixodida</taxon>
        <taxon>Ixodoidea</taxon>
        <taxon>Ixodidae</taxon>
        <taxon>Rhipicephalinae</taxon>
        <taxon>Rhipicephalus</taxon>
        <taxon>Boophilus</taxon>
    </lineage>
</organism>
<evidence type="ECO:0000256" key="3">
    <source>
        <dbReference type="ARBA" id="ARBA00022692"/>
    </source>
</evidence>
<reference evidence="9" key="2">
    <citation type="submission" date="2021-09" db="EMBL/GenBank/DDBJ databases">
        <authorList>
            <person name="Jia N."/>
            <person name="Wang J."/>
            <person name="Shi W."/>
            <person name="Du L."/>
            <person name="Sun Y."/>
            <person name="Zhan W."/>
            <person name="Jiang J."/>
            <person name="Wang Q."/>
            <person name="Zhang B."/>
            <person name="Ji P."/>
            <person name="Sakyi L.B."/>
            <person name="Cui X."/>
            <person name="Yuan T."/>
            <person name="Jiang B."/>
            <person name="Yang W."/>
            <person name="Lam T.T.-Y."/>
            <person name="Chang Q."/>
            <person name="Ding S."/>
            <person name="Wang X."/>
            <person name="Zhu J."/>
            <person name="Ruan X."/>
            <person name="Zhao L."/>
            <person name="Wei J."/>
            <person name="Que T."/>
            <person name="Du C."/>
            <person name="Cheng J."/>
            <person name="Dai P."/>
            <person name="Han X."/>
            <person name="Huang E."/>
            <person name="Gao Y."/>
            <person name="Liu J."/>
            <person name="Shao H."/>
            <person name="Ye R."/>
            <person name="Li L."/>
            <person name="Wei W."/>
            <person name="Wang X."/>
            <person name="Wang C."/>
            <person name="Huo Q."/>
            <person name="Li W."/>
            <person name="Guo W."/>
            <person name="Chen H."/>
            <person name="Chen S."/>
            <person name="Zhou L."/>
            <person name="Zhou L."/>
            <person name="Ni X."/>
            <person name="Tian J."/>
            <person name="Zhou Y."/>
            <person name="Sheng Y."/>
            <person name="Liu T."/>
            <person name="Pan Y."/>
            <person name="Xia L."/>
            <person name="Li J."/>
            <person name="Zhao F."/>
            <person name="Cao W."/>
        </authorList>
    </citation>
    <scope>NUCLEOTIDE SEQUENCE</scope>
    <source>
        <strain evidence="9">Rmic-2018</strain>
        <tissue evidence="9">Larvae</tissue>
    </source>
</reference>
<sequence>MLLSLKGTPPKDWYSILKSVQVPVIQWNRLGAELLNEIKAHVNHGTKVWVVTPWSDMKQRNLLFSRLNESVFGLSLARFVIALQPGEHLPHEQFAELSCILVGVNDTAIDVATHGYRNCSQRKALLSPAALFDYNTGTSYSVFNTRKIITVTDVTLVTVGVHHHYSRLPEAVLLLNILQRLNATIIPYHFKGTGMGQDRIIYKIHRKEIDLSLLPAGLNAEADALIDARAINAFRPIVFHSQRAMRVPPRLSHIVLSSCHLLTAIAISAFTVVIVYLFQDRLLGCRTSLIKFLIFLFASLVNQGYPEPPPRRSNVTRIVCLFWVTGMLSICVHLQSAITSDMSAPTVERKIKNCNDLLKLAKAKRVLPCLDQSSYSEWFIRTTTTEVGTVLRELLKGCPDCVNTRSGRYGRCFDLAKRGTHVYIRVYDVVSRMIWDPAGIAASEDSFRLLPNAPMMAKGFPCAPALKRLVVELREHGHDEEKKRTSMWKMARMFRRALSDTPDLAPISFWDNYLIYAGGTLVACVSFILELFCAHVAQRKREHDQ</sequence>
<keyword evidence="7" id="KW-0325">Glycoprotein</keyword>
<reference evidence="9" key="1">
    <citation type="journal article" date="2020" name="Cell">
        <title>Large-Scale Comparative Analyses of Tick Genomes Elucidate Their Genetic Diversity and Vector Capacities.</title>
        <authorList>
            <consortium name="Tick Genome and Microbiome Consortium (TIGMIC)"/>
            <person name="Jia N."/>
            <person name="Wang J."/>
            <person name="Shi W."/>
            <person name="Du L."/>
            <person name="Sun Y."/>
            <person name="Zhan W."/>
            <person name="Jiang J.F."/>
            <person name="Wang Q."/>
            <person name="Zhang B."/>
            <person name="Ji P."/>
            <person name="Bell-Sakyi L."/>
            <person name="Cui X.M."/>
            <person name="Yuan T.T."/>
            <person name="Jiang B.G."/>
            <person name="Yang W.F."/>
            <person name="Lam T.T."/>
            <person name="Chang Q.C."/>
            <person name="Ding S.J."/>
            <person name="Wang X.J."/>
            <person name="Zhu J.G."/>
            <person name="Ruan X.D."/>
            <person name="Zhao L."/>
            <person name="Wei J.T."/>
            <person name="Ye R.Z."/>
            <person name="Que T.C."/>
            <person name="Du C.H."/>
            <person name="Zhou Y.H."/>
            <person name="Cheng J.X."/>
            <person name="Dai P.F."/>
            <person name="Guo W.B."/>
            <person name="Han X.H."/>
            <person name="Huang E.J."/>
            <person name="Li L.F."/>
            <person name="Wei W."/>
            <person name="Gao Y.C."/>
            <person name="Liu J.Z."/>
            <person name="Shao H.Z."/>
            <person name="Wang X."/>
            <person name="Wang C.C."/>
            <person name="Yang T.C."/>
            <person name="Huo Q.B."/>
            <person name="Li W."/>
            <person name="Chen H.Y."/>
            <person name="Chen S.E."/>
            <person name="Zhou L.G."/>
            <person name="Ni X.B."/>
            <person name="Tian J.H."/>
            <person name="Sheng Y."/>
            <person name="Liu T."/>
            <person name="Pan Y.S."/>
            <person name="Xia L.Y."/>
            <person name="Li J."/>
            <person name="Zhao F."/>
            <person name="Cao W.C."/>
        </authorList>
    </citation>
    <scope>NUCLEOTIDE SEQUENCE</scope>
    <source>
        <strain evidence="9">Rmic-2018</strain>
    </source>
</reference>
<dbReference type="InterPro" id="IPR052192">
    <property type="entry name" value="Insect_Ionotropic_Sensory_Rcpt"/>
</dbReference>
<feature type="transmembrane region" description="Helical" evidence="8">
    <location>
        <begin position="513"/>
        <end position="537"/>
    </location>
</feature>
<keyword evidence="5 8" id="KW-0472">Membrane</keyword>
<evidence type="ECO:0000256" key="4">
    <source>
        <dbReference type="ARBA" id="ARBA00022989"/>
    </source>
</evidence>
<keyword evidence="3 8" id="KW-0812">Transmembrane</keyword>
<evidence type="ECO:0000256" key="7">
    <source>
        <dbReference type="ARBA" id="ARBA00023180"/>
    </source>
</evidence>
<keyword evidence="10" id="KW-1185">Reference proteome</keyword>
<evidence type="ECO:0000313" key="10">
    <source>
        <dbReference type="Proteomes" id="UP000821866"/>
    </source>
</evidence>
<feature type="transmembrane region" description="Helical" evidence="8">
    <location>
        <begin position="289"/>
        <end position="306"/>
    </location>
</feature>
<feature type="transmembrane region" description="Helical" evidence="8">
    <location>
        <begin position="254"/>
        <end position="277"/>
    </location>
</feature>
<accession>A0A9J6D6A3</accession>
<dbReference type="AlphaFoldDB" id="A0A9J6D6A3"/>
<dbReference type="PANTHER" id="PTHR42643:SF38">
    <property type="entry name" value="IONOTROPIC RECEPTOR 100A"/>
    <property type="match status" value="1"/>
</dbReference>
<keyword evidence="6" id="KW-0675">Receptor</keyword>
<evidence type="ECO:0008006" key="11">
    <source>
        <dbReference type="Google" id="ProtNLM"/>
    </source>
</evidence>